<protein>
    <submittedName>
        <fullName evidence="1">Uncharacterized protein</fullName>
    </submittedName>
</protein>
<accession>A0A382FS19</accession>
<dbReference type="EMBL" id="UINC01051329">
    <property type="protein sequence ID" value="SVB65355.1"/>
    <property type="molecule type" value="Genomic_DNA"/>
</dbReference>
<sequence>MAKKLSKSRIISGLQCVKRLHQEVYHPKRAEISDATEQIFAQGNQIGDLACQQFPNGVLIDRNPLSEALRKTEELLK</sequence>
<evidence type="ECO:0000313" key="1">
    <source>
        <dbReference type="EMBL" id="SVB65355.1"/>
    </source>
</evidence>
<proteinExistence type="predicted"/>
<organism evidence="1">
    <name type="scientific">marine metagenome</name>
    <dbReference type="NCBI Taxonomy" id="408172"/>
    <lineage>
        <taxon>unclassified sequences</taxon>
        <taxon>metagenomes</taxon>
        <taxon>ecological metagenomes</taxon>
    </lineage>
</organism>
<reference evidence="1" key="1">
    <citation type="submission" date="2018-05" db="EMBL/GenBank/DDBJ databases">
        <authorList>
            <person name="Lanie J.A."/>
            <person name="Ng W.-L."/>
            <person name="Kazmierczak K.M."/>
            <person name="Andrzejewski T.M."/>
            <person name="Davidsen T.M."/>
            <person name="Wayne K.J."/>
            <person name="Tettelin H."/>
            <person name="Glass J.I."/>
            <person name="Rusch D."/>
            <person name="Podicherti R."/>
            <person name="Tsui H.-C.T."/>
            <person name="Winkler M.E."/>
        </authorList>
    </citation>
    <scope>NUCLEOTIDE SEQUENCE</scope>
</reference>
<name>A0A382FS19_9ZZZZ</name>
<feature type="non-terminal residue" evidence="1">
    <location>
        <position position="77"/>
    </location>
</feature>
<dbReference type="AlphaFoldDB" id="A0A382FS19"/>
<gene>
    <name evidence="1" type="ORF">METZ01_LOCUS218209</name>
</gene>